<dbReference type="AlphaFoldDB" id="A0A4R1R3S3"/>
<evidence type="ECO:0000313" key="2">
    <source>
        <dbReference type="Proteomes" id="UP000295718"/>
    </source>
</evidence>
<dbReference type="RefSeq" id="WP_031389645.1">
    <property type="nucleotide sequence ID" value="NZ_JPNB01000001.1"/>
</dbReference>
<sequence length="93" mass="10192">MKLSLNCGVMILAKNSRVGTNGNTYYNLAILQDSEAGTISCSKEVFESVDPMKPYGLQFSYNDQYKSLSVSGVLLSNEKESVSNSDLKTPDKK</sequence>
<reference evidence="1 2" key="1">
    <citation type="submission" date="2019-03" db="EMBL/GenBank/DDBJ databases">
        <title>Genomic Encyclopedia of Type Strains, Phase IV (KMG-IV): sequencing the most valuable type-strain genomes for metagenomic binning, comparative biology and taxonomic classification.</title>
        <authorList>
            <person name="Goeker M."/>
        </authorList>
    </citation>
    <scope>NUCLEOTIDE SEQUENCE [LARGE SCALE GENOMIC DNA]</scope>
    <source>
        <strain evidence="1 2">DSM 100556</strain>
    </source>
</reference>
<dbReference type="EMBL" id="SLUO01000003">
    <property type="protein sequence ID" value="TCL59972.1"/>
    <property type="molecule type" value="Genomic_DNA"/>
</dbReference>
<name>A0A4R1R3S3_9FIRM</name>
<dbReference type="Proteomes" id="UP000295718">
    <property type="component" value="Unassembled WGS sequence"/>
</dbReference>
<proteinExistence type="predicted"/>
<evidence type="ECO:0000313" key="1">
    <source>
        <dbReference type="EMBL" id="TCL59972.1"/>
    </source>
</evidence>
<accession>A0A4R1R3S3</accession>
<keyword evidence="2" id="KW-1185">Reference proteome</keyword>
<organism evidence="1 2">
    <name type="scientific">Kineothrix alysoides</name>
    <dbReference type="NCBI Taxonomy" id="1469948"/>
    <lineage>
        <taxon>Bacteria</taxon>
        <taxon>Bacillati</taxon>
        <taxon>Bacillota</taxon>
        <taxon>Clostridia</taxon>
        <taxon>Lachnospirales</taxon>
        <taxon>Lachnospiraceae</taxon>
        <taxon>Kineothrix</taxon>
    </lineage>
</organism>
<protein>
    <submittedName>
        <fullName evidence="1">Uncharacterized protein</fullName>
    </submittedName>
</protein>
<gene>
    <name evidence="1" type="ORF">EDD76_103163</name>
</gene>
<comment type="caution">
    <text evidence="1">The sequence shown here is derived from an EMBL/GenBank/DDBJ whole genome shotgun (WGS) entry which is preliminary data.</text>
</comment>